<dbReference type="PROSITE" id="PS50082">
    <property type="entry name" value="WD_REPEATS_2"/>
    <property type="match status" value="1"/>
</dbReference>
<feature type="repeat" description="WD" evidence="1">
    <location>
        <begin position="186"/>
        <end position="228"/>
    </location>
</feature>
<dbReference type="Proteomes" id="UP001178461">
    <property type="component" value="Chromosome 13"/>
</dbReference>
<dbReference type="AlphaFoldDB" id="A0AA35PN10"/>
<keyword evidence="4" id="KW-1185">Reference proteome</keyword>
<dbReference type="PANTHER" id="PTHR47822">
    <property type="entry name" value="CARBOHYDRATE BINDING DOMAIN CONTAINING PROTEIN"/>
    <property type="match status" value="1"/>
</dbReference>
<sequence length="353" mass="38485">MQPTRRGRLSIAGPSVLNPTTNPQDNLTSSPSISGDLRLLHTIDCGDQLLCCQFNNEGTRVAAGIRTGTIKVLSVNDGSLHQVLADSETVALGLPVTSLHFMPRGPAHNGDVLLATYSGGKVKLWHVPSRTCVRTITEDRQTMIASFNPSGSKFITGGAGPGIYMYDAQTWAKIQTFSPSYSPTVMDGHTSRVYALTFFPDNDERFISGGWDDTVQFWSMQSSHALRRISGPHVCGDAVSIDKTGTHILTGSWRRNNTLQIWEAETGSKIMDIPEDFRGHSQIYTCHFLGVDHIVAGGSRNNLCRLIDRRILMSTGVLNDLPGGVYSTHVSPRGVLAATSNNYLYLAQTPLRP</sequence>
<dbReference type="Pfam" id="PF00400">
    <property type="entry name" value="WD40"/>
    <property type="match status" value="1"/>
</dbReference>
<evidence type="ECO:0000256" key="2">
    <source>
        <dbReference type="SAM" id="MobiDB-lite"/>
    </source>
</evidence>
<dbReference type="Gene3D" id="2.130.10.10">
    <property type="entry name" value="YVTN repeat-like/Quinoprotein amine dehydrogenase"/>
    <property type="match status" value="2"/>
</dbReference>
<dbReference type="SUPFAM" id="SSF50978">
    <property type="entry name" value="WD40 repeat-like"/>
    <property type="match status" value="1"/>
</dbReference>
<accession>A0AA35PN10</accession>
<organism evidence="3 4">
    <name type="scientific">Podarcis lilfordi</name>
    <name type="common">Lilford's wall lizard</name>
    <dbReference type="NCBI Taxonomy" id="74358"/>
    <lineage>
        <taxon>Eukaryota</taxon>
        <taxon>Metazoa</taxon>
        <taxon>Chordata</taxon>
        <taxon>Craniata</taxon>
        <taxon>Vertebrata</taxon>
        <taxon>Euteleostomi</taxon>
        <taxon>Lepidosauria</taxon>
        <taxon>Squamata</taxon>
        <taxon>Bifurcata</taxon>
        <taxon>Unidentata</taxon>
        <taxon>Episquamata</taxon>
        <taxon>Laterata</taxon>
        <taxon>Lacertibaenia</taxon>
        <taxon>Lacertidae</taxon>
        <taxon>Podarcis</taxon>
    </lineage>
</organism>
<dbReference type="PROSITE" id="PS50294">
    <property type="entry name" value="WD_REPEATS_REGION"/>
    <property type="match status" value="1"/>
</dbReference>
<dbReference type="PANTHER" id="PTHR47822:SF2">
    <property type="entry name" value="F-BOX AND WD-40 DOMAIN PROTEIN 7"/>
    <property type="match status" value="1"/>
</dbReference>
<dbReference type="InterPro" id="IPR001680">
    <property type="entry name" value="WD40_rpt"/>
</dbReference>
<feature type="region of interest" description="Disordered" evidence="2">
    <location>
        <begin position="1"/>
        <end position="30"/>
    </location>
</feature>
<dbReference type="InterPro" id="IPR015943">
    <property type="entry name" value="WD40/YVTN_repeat-like_dom_sf"/>
</dbReference>
<evidence type="ECO:0000256" key="1">
    <source>
        <dbReference type="PROSITE-ProRule" id="PRU00221"/>
    </source>
</evidence>
<evidence type="ECO:0000313" key="3">
    <source>
        <dbReference type="EMBL" id="CAI5790627.1"/>
    </source>
</evidence>
<feature type="compositionally biased region" description="Polar residues" evidence="2">
    <location>
        <begin position="17"/>
        <end position="30"/>
    </location>
</feature>
<proteinExistence type="predicted"/>
<gene>
    <name evidence="3" type="ORF">PODLI_1B026586</name>
</gene>
<evidence type="ECO:0000313" key="4">
    <source>
        <dbReference type="Proteomes" id="UP001178461"/>
    </source>
</evidence>
<protein>
    <submittedName>
        <fullName evidence="3">Dynein assembly factor with WDR repeat domains 1-like</fullName>
    </submittedName>
</protein>
<dbReference type="EMBL" id="OX395138">
    <property type="protein sequence ID" value="CAI5790627.1"/>
    <property type="molecule type" value="Genomic_DNA"/>
</dbReference>
<keyword evidence="1" id="KW-0853">WD repeat</keyword>
<dbReference type="InterPro" id="IPR036322">
    <property type="entry name" value="WD40_repeat_dom_sf"/>
</dbReference>
<dbReference type="SMART" id="SM00320">
    <property type="entry name" value="WD40"/>
    <property type="match status" value="6"/>
</dbReference>
<reference evidence="3" key="1">
    <citation type="submission" date="2022-12" db="EMBL/GenBank/DDBJ databases">
        <authorList>
            <person name="Alioto T."/>
            <person name="Alioto T."/>
            <person name="Gomez Garrido J."/>
        </authorList>
    </citation>
    <scope>NUCLEOTIDE SEQUENCE</scope>
</reference>
<name>A0AA35PN10_9SAUR</name>